<gene>
    <name evidence="2" type="ORF">SAMN04487984_0170</name>
</gene>
<dbReference type="SUPFAM" id="SSF53187">
    <property type="entry name" value="Zn-dependent exopeptidases"/>
    <property type="match status" value="1"/>
</dbReference>
<organism evidence="2 3">
    <name type="scientific">Aerococcus suis</name>
    <dbReference type="NCBI Taxonomy" id="371602"/>
    <lineage>
        <taxon>Bacteria</taxon>
        <taxon>Bacillati</taxon>
        <taxon>Bacillota</taxon>
        <taxon>Bacilli</taxon>
        <taxon>Lactobacillales</taxon>
        <taxon>Aerococcaceae</taxon>
        <taxon>Aerococcus</taxon>
    </lineage>
</organism>
<protein>
    <submittedName>
        <fullName evidence="2">N-acetylmuramoyl-L-alanine amidase</fullName>
    </submittedName>
</protein>
<name>A0A1W1Y3M2_9LACT</name>
<feature type="domain" description="MurNAc-LAA" evidence="1">
    <location>
        <begin position="15"/>
        <end position="178"/>
    </location>
</feature>
<dbReference type="GO" id="GO:0008745">
    <property type="term" value="F:N-acetylmuramoyl-L-alanine amidase activity"/>
    <property type="evidence" value="ECO:0007669"/>
    <property type="project" value="InterPro"/>
</dbReference>
<dbReference type="STRING" id="371602.SAMN04487984_0170"/>
<dbReference type="RefSeq" id="WP_084097780.1">
    <property type="nucleotide sequence ID" value="NZ_FWXK01000001.1"/>
</dbReference>
<dbReference type="EMBL" id="FWXK01000001">
    <property type="protein sequence ID" value="SMC30421.1"/>
    <property type="molecule type" value="Genomic_DNA"/>
</dbReference>
<evidence type="ECO:0000259" key="1">
    <source>
        <dbReference type="Pfam" id="PF01520"/>
    </source>
</evidence>
<dbReference type="Gene3D" id="3.40.630.40">
    <property type="entry name" value="Zn-dependent exopeptidases"/>
    <property type="match status" value="1"/>
</dbReference>
<dbReference type="OrthoDB" id="2195319at2"/>
<proteinExistence type="predicted"/>
<evidence type="ECO:0000313" key="2">
    <source>
        <dbReference type="EMBL" id="SMC30421.1"/>
    </source>
</evidence>
<reference evidence="3" key="1">
    <citation type="submission" date="2017-04" db="EMBL/GenBank/DDBJ databases">
        <authorList>
            <person name="Varghese N."/>
            <person name="Submissions S."/>
        </authorList>
    </citation>
    <scope>NUCLEOTIDE SEQUENCE [LARGE SCALE GENOMIC DNA]</scope>
    <source>
        <strain evidence="3">DSM 21500</strain>
    </source>
</reference>
<evidence type="ECO:0000313" key="3">
    <source>
        <dbReference type="Proteomes" id="UP000243884"/>
    </source>
</evidence>
<dbReference type="AlphaFoldDB" id="A0A1W1Y3M2"/>
<keyword evidence="3" id="KW-1185">Reference proteome</keyword>
<dbReference type="InterPro" id="IPR002508">
    <property type="entry name" value="MurNAc-LAA_cat"/>
</dbReference>
<sequence>MLVTNYQQYKGVLFVFGHGEGDPGCVYQKETEAEMIRRLKPHLIKWGKTLAVPVTCYPRNLYYHANDLKEYQDWIVVELHLDAARIPGKGGHVIIHQWFKPDAIDKNLITVIDQHFSLVTRTSKGLSCRKDLKNCNIAAQYGINYRLVELFFLADKQDRMYYLNHLDDIAKTIVQAISGQKDCRCVD</sequence>
<dbReference type="Proteomes" id="UP000243884">
    <property type="component" value="Unassembled WGS sequence"/>
</dbReference>
<dbReference type="GO" id="GO:0009253">
    <property type="term" value="P:peptidoglycan catabolic process"/>
    <property type="evidence" value="ECO:0007669"/>
    <property type="project" value="InterPro"/>
</dbReference>
<accession>A0A1W1Y3M2</accession>
<dbReference type="Pfam" id="PF01520">
    <property type="entry name" value="Amidase_3"/>
    <property type="match status" value="1"/>
</dbReference>